<protein>
    <submittedName>
        <fullName evidence="9">Sigma-70 family RNA polymerase sigma factor</fullName>
    </submittedName>
</protein>
<dbReference type="InterPro" id="IPR036388">
    <property type="entry name" value="WH-like_DNA-bd_sf"/>
</dbReference>
<dbReference type="NCBIfam" id="TIGR02937">
    <property type="entry name" value="sigma70-ECF"/>
    <property type="match status" value="1"/>
</dbReference>
<dbReference type="Pfam" id="PF08281">
    <property type="entry name" value="Sigma70_r4_2"/>
    <property type="match status" value="1"/>
</dbReference>
<dbReference type="Gene3D" id="1.10.1740.10">
    <property type="match status" value="1"/>
</dbReference>
<dbReference type="InterPro" id="IPR014284">
    <property type="entry name" value="RNA_pol_sigma-70_dom"/>
</dbReference>
<evidence type="ECO:0000259" key="8">
    <source>
        <dbReference type="Pfam" id="PF08281"/>
    </source>
</evidence>
<dbReference type="SUPFAM" id="SSF88659">
    <property type="entry name" value="Sigma3 and sigma4 domains of RNA polymerase sigma factors"/>
    <property type="match status" value="1"/>
</dbReference>
<name>A0ABU9AXD6_9BACT</name>
<dbReference type="InterPro" id="IPR039425">
    <property type="entry name" value="RNA_pol_sigma-70-like"/>
</dbReference>
<comment type="similarity">
    <text evidence="1">Belongs to the sigma-70 factor family. ECF subfamily.</text>
</comment>
<organism evidence="9 10">
    <name type="scientific">Luteolibacter soli</name>
    <dbReference type="NCBI Taxonomy" id="3135280"/>
    <lineage>
        <taxon>Bacteria</taxon>
        <taxon>Pseudomonadati</taxon>
        <taxon>Verrucomicrobiota</taxon>
        <taxon>Verrucomicrobiia</taxon>
        <taxon>Verrucomicrobiales</taxon>
        <taxon>Verrucomicrobiaceae</taxon>
        <taxon>Luteolibacter</taxon>
    </lineage>
</organism>
<accession>A0ABU9AXD6</accession>
<evidence type="ECO:0000313" key="10">
    <source>
        <dbReference type="Proteomes" id="UP001371305"/>
    </source>
</evidence>
<dbReference type="PANTHER" id="PTHR43133">
    <property type="entry name" value="RNA POLYMERASE ECF-TYPE SIGMA FACTO"/>
    <property type="match status" value="1"/>
</dbReference>
<dbReference type="SUPFAM" id="SSF88946">
    <property type="entry name" value="Sigma2 domain of RNA polymerase sigma factors"/>
    <property type="match status" value="1"/>
</dbReference>
<feature type="domain" description="RNA polymerase sigma-70 region 2" evidence="7">
    <location>
        <begin position="25"/>
        <end position="93"/>
    </location>
</feature>
<evidence type="ECO:0000259" key="7">
    <source>
        <dbReference type="Pfam" id="PF04542"/>
    </source>
</evidence>
<reference evidence="9 10" key="1">
    <citation type="submission" date="2024-04" db="EMBL/GenBank/DDBJ databases">
        <title>Luteolibacter sp. isolated from soil.</title>
        <authorList>
            <person name="An J."/>
        </authorList>
    </citation>
    <scope>NUCLEOTIDE SEQUENCE [LARGE SCALE GENOMIC DNA]</scope>
    <source>
        <strain evidence="9 10">Y139</strain>
    </source>
</reference>
<proteinExistence type="inferred from homology"/>
<dbReference type="InterPro" id="IPR007627">
    <property type="entry name" value="RNA_pol_sigma70_r2"/>
</dbReference>
<keyword evidence="5" id="KW-0804">Transcription</keyword>
<keyword evidence="3" id="KW-0731">Sigma factor</keyword>
<sequence length="682" mass="74968">MMADETKRLLGEFARERSERAFRELVRLHSPVVYGTALRMLGGDRAAAQDVMQEVFTLLARKAGSLGDVILSAWLYRQTCRRAANHARTESRRRQRELVAASMMDPSQTETSFASEALSGEVDAAMLSLPSPARDALVLRFFEGHDFRKLGSALGTTEEAARKRVTRALDQLAATLRKRGIAVGSASLGTTMASFGTTPVPASLVTQVATHAFQSAPLTGASWKADWLIPVISGVLATSLIAGTALAIRDQASPPPASPSLATKAVPRPASQPTNNEDLIAEIKRIQAGPKHSLTTLKLRATLERISITELPAFFSLAHDKLTTAEQAVCFNLLLERWVQSDPDAALTFMIEHPLWDDVDKARGTNLINNIFDRWMYADLSASRAWLVDHWQAAALRKEAFDSTLGEFLAMSIADEVLLHESANAAFSFIASLPDEAMRRRALIALTGANPYMNAWHNIDPTRLNEMLRETQKLNDRAFGCSIAAIIWQKTLEDQPEKAAQLESMMTPADHFARELGELGVRHRHTHNTPMAGGGYTSHSEPVEPLALNERQLIESGIAAGLSRGEVLNAVATALLDQRDLKRAFAWIDDHQTETSFDDLLHERLGKYAGPVTGWVVGDTPYARIIELASRLSDQESAREICRGAFRRLQCQIPGDVPGILERKDLPAAIREELQQLAKTTP</sequence>
<evidence type="ECO:0000256" key="3">
    <source>
        <dbReference type="ARBA" id="ARBA00023082"/>
    </source>
</evidence>
<dbReference type="Pfam" id="PF04542">
    <property type="entry name" value="Sigma70_r2"/>
    <property type="match status" value="1"/>
</dbReference>
<dbReference type="InterPro" id="IPR013324">
    <property type="entry name" value="RNA_pol_sigma_r3/r4-like"/>
</dbReference>
<dbReference type="InterPro" id="IPR013249">
    <property type="entry name" value="RNA_pol_sigma70_r4_t2"/>
</dbReference>
<comment type="caution">
    <text evidence="9">The sequence shown here is derived from an EMBL/GenBank/DDBJ whole genome shotgun (WGS) entry which is preliminary data.</text>
</comment>
<dbReference type="Gene3D" id="1.10.10.10">
    <property type="entry name" value="Winged helix-like DNA-binding domain superfamily/Winged helix DNA-binding domain"/>
    <property type="match status" value="1"/>
</dbReference>
<keyword evidence="4" id="KW-0238">DNA-binding</keyword>
<gene>
    <name evidence="9" type="ORF">WKV53_16880</name>
</gene>
<evidence type="ECO:0000256" key="5">
    <source>
        <dbReference type="ARBA" id="ARBA00023163"/>
    </source>
</evidence>
<feature type="region of interest" description="Disordered" evidence="6">
    <location>
        <begin position="252"/>
        <end position="274"/>
    </location>
</feature>
<dbReference type="RefSeq" id="WP_341405946.1">
    <property type="nucleotide sequence ID" value="NZ_JBBUKT010000006.1"/>
</dbReference>
<evidence type="ECO:0000256" key="2">
    <source>
        <dbReference type="ARBA" id="ARBA00023015"/>
    </source>
</evidence>
<evidence type="ECO:0000256" key="1">
    <source>
        <dbReference type="ARBA" id="ARBA00010641"/>
    </source>
</evidence>
<dbReference type="EMBL" id="JBBUKT010000006">
    <property type="protein sequence ID" value="MEK7952188.1"/>
    <property type="molecule type" value="Genomic_DNA"/>
</dbReference>
<dbReference type="InterPro" id="IPR013325">
    <property type="entry name" value="RNA_pol_sigma_r2"/>
</dbReference>
<dbReference type="Proteomes" id="UP001371305">
    <property type="component" value="Unassembled WGS sequence"/>
</dbReference>
<keyword evidence="10" id="KW-1185">Reference proteome</keyword>
<feature type="domain" description="RNA polymerase sigma factor 70 region 4 type 2" evidence="8">
    <location>
        <begin position="121"/>
        <end position="172"/>
    </location>
</feature>
<evidence type="ECO:0000256" key="4">
    <source>
        <dbReference type="ARBA" id="ARBA00023125"/>
    </source>
</evidence>
<evidence type="ECO:0000313" key="9">
    <source>
        <dbReference type="EMBL" id="MEK7952188.1"/>
    </source>
</evidence>
<keyword evidence="2" id="KW-0805">Transcription regulation</keyword>
<dbReference type="PANTHER" id="PTHR43133:SF8">
    <property type="entry name" value="RNA POLYMERASE SIGMA FACTOR HI_1459-RELATED"/>
    <property type="match status" value="1"/>
</dbReference>
<evidence type="ECO:0000256" key="6">
    <source>
        <dbReference type="SAM" id="MobiDB-lite"/>
    </source>
</evidence>